<dbReference type="FunFam" id="2.10.25.10:FF:000122">
    <property type="entry name" value="Protein crumbs homolog 2"/>
    <property type="match status" value="1"/>
</dbReference>
<evidence type="ECO:0000259" key="21">
    <source>
        <dbReference type="PROSITE" id="PS51051"/>
    </source>
</evidence>
<dbReference type="GO" id="GO:0010468">
    <property type="term" value="P:regulation of gene expression"/>
    <property type="evidence" value="ECO:0007669"/>
    <property type="project" value="UniProtKB-ARBA"/>
</dbReference>
<feature type="domain" description="EGF-like" evidence="20">
    <location>
        <begin position="339"/>
        <end position="381"/>
    </location>
</feature>
<feature type="domain" description="EGF-like" evidence="20">
    <location>
        <begin position="753"/>
        <end position="789"/>
    </location>
</feature>
<dbReference type="PANTHER" id="PTHR12916">
    <property type="entry name" value="CYTOCHROME C OXIDASE POLYPEPTIDE VIC-2"/>
    <property type="match status" value="1"/>
</dbReference>
<dbReference type="PROSITE" id="PS50026">
    <property type="entry name" value="EGF_3"/>
    <property type="match status" value="13"/>
</dbReference>
<comment type="subcellular location">
    <subcellularLocation>
        <location evidence="1">Cell membrane</location>
    </subcellularLocation>
    <subcellularLocation>
        <location evidence="2 17">Membrane</location>
        <topology evidence="2 17">Single-pass type I membrane protein</topology>
    </subcellularLocation>
</comment>
<dbReference type="SUPFAM" id="SSF57196">
    <property type="entry name" value="EGF/Laminin"/>
    <property type="match status" value="4"/>
</dbReference>
<comment type="function">
    <text evidence="17">Putative Notch ligand involved in the mediation of Notch signaling.</text>
</comment>
<dbReference type="SMART" id="SM00179">
    <property type="entry name" value="EGF_CA"/>
    <property type="match status" value="12"/>
</dbReference>
<dbReference type="FunFam" id="2.60.40.3510:FF:000001">
    <property type="entry name" value="Delta-like protein"/>
    <property type="match status" value="1"/>
</dbReference>
<feature type="disulfide bond" evidence="15">
    <location>
        <begin position="626"/>
        <end position="635"/>
    </location>
</feature>
<dbReference type="GO" id="GO:0090596">
    <property type="term" value="P:sensory organ morphogenesis"/>
    <property type="evidence" value="ECO:0007669"/>
    <property type="project" value="UniProtKB-ARBA"/>
</dbReference>
<feature type="region of interest" description="Disordered" evidence="18">
    <location>
        <begin position="1115"/>
        <end position="1151"/>
    </location>
</feature>
<organism evidence="22 23">
    <name type="scientific">Scophthalmus maximus</name>
    <name type="common">Turbot</name>
    <name type="synonym">Psetta maxima</name>
    <dbReference type="NCBI Taxonomy" id="52904"/>
    <lineage>
        <taxon>Eukaryota</taxon>
        <taxon>Metazoa</taxon>
        <taxon>Chordata</taxon>
        <taxon>Craniata</taxon>
        <taxon>Vertebrata</taxon>
        <taxon>Euteleostomi</taxon>
        <taxon>Actinopterygii</taxon>
        <taxon>Neopterygii</taxon>
        <taxon>Teleostei</taxon>
        <taxon>Neoteleostei</taxon>
        <taxon>Acanthomorphata</taxon>
        <taxon>Carangaria</taxon>
        <taxon>Pleuronectiformes</taxon>
        <taxon>Pleuronectoidei</taxon>
        <taxon>Scophthalmidae</taxon>
        <taxon>Scophthalmus</taxon>
    </lineage>
</organism>
<dbReference type="InterPro" id="IPR001007">
    <property type="entry name" value="VWF_dom"/>
</dbReference>
<dbReference type="GO" id="GO:0005886">
    <property type="term" value="C:plasma membrane"/>
    <property type="evidence" value="ECO:0007669"/>
    <property type="project" value="UniProtKB-SubCell"/>
</dbReference>
<name>A0A8D3BT83_SCOMX</name>
<dbReference type="Pfam" id="PF00008">
    <property type="entry name" value="EGF"/>
    <property type="match status" value="4"/>
</dbReference>
<dbReference type="FunFam" id="2.10.25.140:FF:000001">
    <property type="entry name" value="Delta-like protein"/>
    <property type="match status" value="1"/>
</dbReference>
<keyword evidence="11 17" id="KW-1133">Transmembrane helix</keyword>
<dbReference type="InterPro" id="IPR011651">
    <property type="entry name" value="Notch_ligand_N"/>
</dbReference>
<dbReference type="SMART" id="SM00051">
    <property type="entry name" value="DSL"/>
    <property type="match status" value="1"/>
</dbReference>
<protein>
    <recommendedName>
        <fullName evidence="17">Delta-like protein</fullName>
    </recommendedName>
</protein>
<dbReference type="FunFam" id="2.10.25.10:FF:000061">
    <property type="entry name" value="Delta-like protein"/>
    <property type="match status" value="1"/>
</dbReference>
<evidence type="ECO:0000256" key="19">
    <source>
        <dbReference type="SAM" id="Phobius"/>
    </source>
</evidence>
<dbReference type="AlphaFoldDB" id="A0A8D3BT83"/>
<feature type="domain" description="EGF-like" evidence="20">
    <location>
        <begin position="217"/>
        <end position="250"/>
    </location>
</feature>
<dbReference type="SMART" id="SM00215">
    <property type="entry name" value="VWC_out"/>
    <property type="match status" value="1"/>
</dbReference>
<evidence type="ECO:0000256" key="9">
    <source>
        <dbReference type="ARBA" id="ARBA00022837"/>
    </source>
</evidence>
<dbReference type="InterPro" id="IPR000152">
    <property type="entry name" value="EGF-type_Asp/Asn_hydroxyl_site"/>
</dbReference>
<evidence type="ECO:0000256" key="10">
    <source>
        <dbReference type="ARBA" id="ARBA00022976"/>
    </source>
</evidence>
<feature type="disulfide bond" evidence="15">
    <location>
        <begin position="484"/>
        <end position="493"/>
    </location>
</feature>
<dbReference type="Gene3D" id="2.10.25.140">
    <property type="match status" value="1"/>
</dbReference>
<dbReference type="InterPro" id="IPR013032">
    <property type="entry name" value="EGF-like_CS"/>
</dbReference>
<feature type="transmembrane region" description="Helical" evidence="19">
    <location>
        <begin position="999"/>
        <end position="1023"/>
    </location>
</feature>
<dbReference type="GeneTree" id="ENSGT00940000166212"/>
<keyword evidence="7 17" id="KW-0732">Signal</keyword>
<dbReference type="GO" id="GO:0045596">
    <property type="term" value="P:negative regulation of cell differentiation"/>
    <property type="evidence" value="ECO:0007669"/>
    <property type="project" value="UniProtKB-ARBA"/>
</dbReference>
<feature type="domain" description="EGF-like" evidence="20">
    <location>
        <begin position="677"/>
        <end position="713"/>
    </location>
</feature>
<keyword evidence="5 15" id="KW-0245">EGF-like domain</keyword>
<dbReference type="Pfam" id="PF23575">
    <property type="entry name" value="JAG1"/>
    <property type="match status" value="1"/>
</dbReference>
<dbReference type="PROSITE" id="PS00022">
    <property type="entry name" value="EGF_1"/>
    <property type="match status" value="13"/>
</dbReference>
<feature type="domain" description="EGF-like" evidence="20">
    <location>
        <begin position="420"/>
        <end position="456"/>
    </location>
</feature>
<keyword evidence="3 17" id="KW-0217">Developmental protein</keyword>
<dbReference type="GO" id="GO:0005112">
    <property type="term" value="F:Notch binding"/>
    <property type="evidence" value="ECO:0007669"/>
    <property type="project" value="InterPro"/>
</dbReference>
<feature type="disulfide bond" evidence="15">
    <location>
        <begin position="371"/>
        <end position="380"/>
    </location>
</feature>
<dbReference type="Proteomes" id="UP000694558">
    <property type="component" value="Chromosome 15"/>
</dbReference>
<dbReference type="GO" id="GO:0051239">
    <property type="term" value="P:regulation of multicellular organismal process"/>
    <property type="evidence" value="ECO:0007669"/>
    <property type="project" value="UniProtKB-ARBA"/>
</dbReference>
<feature type="disulfide bond" evidence="15">
    <location>
        <begin position="779"/>
        <end position="788"/>
    </location>
</feature>
<dbReference type="GO" id="GO:0035239">
    <property type="term" value="P:tube morphogenesis"/>
    <property type="evidence" value="ECO:0007669"/>
    <property type="project" value="UniProtKB-ARBA"/>
</dbReference>
<feature type="disulfide bond" evidence="15">
    <location>
        <begin position="664"/>
        <end position="673"/>
    </location>
</feature>
<dbReference type="FunFam" id="2.10.25.10:FF:000148">
    <property type="entry name" value="Delta-like protein"/>
    <property type="match status" value="1"/>
</dbReference>
<feature type="compositionally biased region" description="Polar residues" evidence="18">
    <location>
        <begin position="1120"/>
        <end position="1132"/>
    </location>
</feature>
<keyword evidence="10" id="KW-0914">Notch signaling pathway</keyword>
<evidence type="ECO:0000256" key="6">
    <source>
        <dbReference type="ARBA" id="ARBA00022692"/>
    </source>
</evidence>
<dbReference type="InterPro" id="IPR000742">
    <property type="entry name" value="EGF"/>
</dbReference>
<evidence type="ECO:0000256" key="13">
    <source>
        <dbReference type="ARBA" id="ARBA00023157"/>
    </source>
</evidence>
<dbReference type="Pfam" id="PF01414">
    <property type="entry name" value="DSL"/>
    <property type="match status" value="1"/>
</dbReference>
<dbReference type="FunFam" id="2.10.25.10:FF:000117">
    <property type="entry name" value="Delta-like protein"/>
    <property type="match status" value="1"/>
</dbReference>
<dbReference type="GO" id="GO:0007219">
    <property type="term" value="P:Notch signaling pathway"/>
    <property type="evidence" value="ECO:0007669"/>
    <property type="project" value="UniProtKB-KW"/>
</dbReference>
<dbReference type="PROSITE" id="PS01187">
    <property type="entry name" value="EGF_CA"/>
    <property type="match status" value="3"/>
</dbReference>
<dbReference type="InterPro" id="IPR001774">
    <property type="entry name" value="DSL"/>
</dbReference>
<feature type="domain" description="EGF-like" evidence="20">
    <location>
        <begin position="283"/>
        <end position="321"/>
    </location>
</feature>
<dbReference type="Gene3D" id="2.60.40.3510">
    <property type="match status" value="1"/>
</dbReference>
<evidence type="ECO:0000256" key="3">
    <source>
        <dbReference type="ARBA" id="ARBA00022473"/>
    </source>
</evidence>
<dbReference type="SMART" id="SM00214">
    <property type="entry name" value="VWC"/>
    <property type="match status" value="1"/>
</dbReference>
<keyword evidence="8 17" id="KW-0677">Repeat</keyword>
<evidence type="ECO:0000256" key="2">
    <source>
        <dbReference type="ARBA" id="ARBA00004479"/>
    </source>
</evidence>
<evidence type="ECO:0000256" key="7">
    <source>
        <dbReference type="ARBA" id="ARBA00022729"/>
    </source>
</evidence>
<dbReference type="PROSITE" id="PS01186">
    <property type="entry name" value="EGF_2"/>
    <property type="match status" value="10"/>
</dbReference>
<keyword evidence="12 17" id="KW-0472">Membrane</keyword>
<dbReference type="FunFam" id="2.10.25.10:FF:000181">
    <property type="entry name" value="Delta-like protein"/>
    <property type="match status" value="1"/>
</dbReference>
<sequence length="1151" mass="126832">CRFPTRACSKQRRALVSEAKGQFELQISSMHNANGELLSGACCDGARNAGDRKCARDECDTFFKVCLKEYQSRVSAAGPCSFGMGSTPVLGGNTFSFRSSVRNDKSRIVLPFRFAWPRSYTLIVEALDFSNETSDGKLIEKASHSGMINPSPHWQKLTHNGPVAQFEYQIRVSCDEHYYGFGCNKFCRPRDDFFGHYTCDYNGNKTCLEGWSGPDCNTAICRQGCSTEHGSCKEPGGCKCLYGWQGQYCDKCIPHPGCVHGTCVEPWQCLCDTNWGGHLCDKDLNYCGTHQPCLNGGTCINTGPDKYQCTCADGYSGANCERGECQRCRVRKPFALLSLANICRRLLFKPLKPCLNANSCRNLIGGYFCECVPGWTGQNCDIDINDCKDQCQNGGTCKDLVNGYRCMCPPGFAGEHCERDIDECTSSPCLNDGRCQDEVNGFQCLCLAGFSGNLCQLDIDYCLPNPCQNGAPCFNLATDYFCACPEDYEGKNCSHLKDHCRTTTCKVIDSCTVAVASNSTPGGERYISSNVCGPHGRCRSQAGGQFSCECQEGFRGTYCHENINDCESNPCRNGGTCIDKVSVYQCICGDGWEGDHCEINIDDCSTNPCHNGGTCRDLVTDFFCECKNGWKGKTCHSRESQCDEATCNNGGTCHDEGDTFQCKCSPGWEGTTCNIAKNSSCLPNPCENGGTCVVAGESFTCVCKEGWEGPTCTQNTNDCSPHPCYNSGTCVDGDNWYRCECAPGFAGPDCRININECQSSPCAFGSTCVDEINGYRCVCPPDRSGPHCHEVTRKPCSVGGHITPDGVKWEEDCNTCHCSNGKVVCTRMWCGPVSCKLSAKGQGGCPSGQSCIPIREGHCFVKPCLDFGECWRSNPPPPLTKCHPSSSYPDNSCANITFTFNKEIMPRGLTVEEVCKQLRHLYVVKNFSLEHSVSITCDPSFSASNEIHVCIVKDHRLDQSPIKEITDRIIDLVSKRNGNNTIISAIAEVRMPSPSKTDYLVPLLSSVFIVIWVLVLVSILLWCMRRRRKQSSHGVSAAAVAEDNTTNNVREQLNQIKNPIEKHVGLTVAIKDYENKNSIIAKIRTNNPEGDEDDKERHLQKGRFAKQPAYTLVERDEKTPISTSKHPNWTNKQDNRDLETANSINRMDYIV</sequence>
<keyword evidence="4" id="KW-1003">Cell membrane</keyword>
<dbReference type="Pfam" id="PF07657">
    <property type="entry name" value="MNNL"/>
    <property type="match status" value="1"/>
</dbReference>
<feature type="domain" description="EGF-like" evidence="20">
    <location>
        <begin position="600"/>
        <end position="636"/>
    </location>
</feature>
<dbReference type="PROSITE" id="PS51051">
    <property type="entry name" value="DSL"/>
    <property type="match status" value="1"/>
</dbReference>
<evidence type="ECO:0000313" key="23">
    <source>
        <dbReference type="Proteomes" id="UP000694558"/>
    </source>
</evidence>
<dbReference type="PRINTS" id="PR00010">
    <property type="entry name" value="EGFBLOOD"/>
</dbReference>
<dbReference type="Gene3D" id="2.10.25.10">
    <property type="entry name" value="Laminin"/>
    <property type="match status" value="12"/>
</dbReference>
<dbReference type="FunFam" id="2.10.25.10:FF:000143">
    <property type="entry name" value="Protein crumbs 1"/>
    <property type="match status" value="1"/>
</dbReference>
<evidence type="ECO:0000256" key="8">
    <source>
        <dbReference type="ARBA" id="ARBA00022737"/>
    </source>
</evidence>
<dbReference type="CDD" id="cd00054">
    <property type="entry name" value="EGF_CA"/>
    <property type="match status" value="11"/>
</dbReference>
<feature type="domain" description="EGF-like" evidence="20">
    <location>
        <begin position="383"/>
        <end position="418"/>
    </location>
</feature>
<evidence type="ECO:0000256" key="5">
    <source>
        <dbReference type="ARBA" id="ARBA00022536"/>
    </source>
</evidence>
<keyword evidence="6 17" id="KW-0812">Transmembrane</keyword>
<dbReference type="PRINTS" id="PR02059">
    <property type="entry name" value="JAGGEDFAMILY"/>
</dbReference>
<feature type="disulfide bond" evidence="15">
    <location>
        <begin position="550"/>
        <end position="559"/>
    </location>
</feature>
<feature type="domain" description="DSL" evidence="21">
    <location>
        <begin position="172"/>
        <end position="216"/>
    </location>
</feature>
<dbReference type="FunFam" id="2.10.25.10:FF:000007">
    <property type="entry name" value="Delta-like protein"/>
    <property type="match status" value="2"/>
</dbReference>
<evidence type="ECO:0000256" key="4">
    <source>
        <dbReference type="ARBA" id="ARBA00022475"/>
    </source>
</evidence>
<evidence type="ECO:0000256" key="12">
    <source>
        <dbReference type="ARBA" id="ARBA00023136"/>
    </source>
</evidence>
<dbReference type="PROSITE" id="PS00010">
    <property type="entry name" value="ASX_HYDROXYL"/>
    <property type="match status" value="9"/>
</dbReference>
<feature type="disulfide bond" evidence="15">
    <location>
        <begin position="588"/>
        <end position="597"/>
    </location>
</feature>
<dbReference type="InterPro" id="IPR018097">
    <property type="entry name" value="EGF_Ca-bd_CS"/>
</dbReference>
<evidence type="ECO:0000256" key="15">
    <source>
        <dbReference type="PROSITE-ProRule" id="PRU00076"/>
    </source>
</evidence>
<feature type="domain" description="EGF-like" evidence="20">
    <location>
        <begin position="458"/>
        <end position="494"/>
    </location>
</feature>
<evidence type="ECO:0000259" key="20">
    <source>
        <dbReference type="PROSITE" id="PS50026"/>
    </source>
</evidence>
<feature type="disulfide bond" evidence="15">
    <location>
        <begin position="446"/>
        <end position="455"/>
    </location>
</feature>
<feature type="disulfide bond" evidence="16">
    <location>
        <begin position="174"/>
        <end position="183"/>
    </location>
</feature>
<dbReference type="SMART" id="SM00181">
    <property type="entry name" value="EGF"/>
    <property type="match status" value="14"/>
</dbReference>
<feature type="disulfide bond" evidence="16">
    <location>
        <begin position="207"/>
        <end position="216"/>
    </location>
</feature>
<feature type="disulfide bond" evidence="15">
    <location>
        <begin position="311"/>
        <end position="320"/>
    </location>
</feature>
<feature type="disulfide bond" evidence="15">
    <location>
        <begin position="408"/>
        <end position="417"/>
    </location>
</feature>
<keyword evidence="14" id="KW-0325">Glycoprotein</keyword>
<dbReference type="GO" id="GO:0045597">
    <property type="term" value="P:positive regulation of cell differentiation"/>
    <property type="evidence" value="ECO:0007669"/>
    <property type="project" value="UniProtKB-ARBA"/>
</dbReference>
<dbReference type="Ensembl" id="ENSSMAT00000046783.1">
    <property type="protein sequence ID" value="ENSSMAP00000038241.1"/>
    <property type="gene ID" value="ENSSMAG00000009842.2"/>
</dbReference>
<dbReference type="FunFam" id="2.10.25.10:FF:000018">
    <property type="entry name" value="Delta-like 1"/>
    <property type="match status" value="1"/>
</dbReference>
<evidence type="ECO:0000256" key="17">
    <source>
        <dbReference type="RuleBase" id="RU280815"/>
    </source>
</evidence>
<dbReference type="SUPFAM" id="SSF57603">
    <property type="entry name" value="FnI-like domain"/>
    <property type="match status" value="1"/>
</dbReference>
<gene>
    <name evidence="22" type="primary">jag1b</name>
</gene>
<dbReference type="FunFam" id="2.10.25.10:FF:000431">
    <property type="entry name" value="Delta-like protein"/>
    <property type="match status" value="1"/>
</dbReference>
<dbReference type="InterPro" id="IPR009030">
    <property type="entry name" value="Growth_fac_rcpt_cys_sf"/>
</dbReference>
<dbReference type="InterPro" id="IPR056986">
    <property type="entry name" value="JAG1_1/2_dom"/>
</dbReference>
<evidence type="ECO:0000256" key="1">
    <source>
        <dbReference type="ARBA" id="ARBA00004236"/>
    </source>
</evidence>
<feature type="disulfide bond" evidence="15">
    <location>
        <begin position="240"/>
        <end position="249"/>
    </location>
</feature>
<feature type="disulfide bond" evidence="15">
    <location>
        <begin position="741"/>
        <end position="750"/>
    </location>
</feature>
<proteinExistence type="predicted"/>
<feature type="domain" description="EGF-like" evidence="20">
    <location>
        <begin position="562"/>
        <end position="598"/>
    </location>
</feature>
<reference evidence="22" key="2">
    <citation type="submission" date="2025-08" db="UniProtKB">
        <authorList>
            <consortium name="Ensembl"/>
        </authorList>
    </citation>
    <scope>IDENTIFICATION</scope>
</reference>
<evidence type="ECO:0000256" key="16">
    <source>
        <dbReference type="PROSITE-ProRule" id="PRU00377"/>
    </source>
</evidence>
<feature type="disulfide bond" evidence="15">
    <location>
        <begin position="387"/>
        <end position="397"/>
    </location>
</feature>
<dbReference type="GO" id="GO:0042491">
    <property type="term" value="P:inner ear auditory receptor cell differentiation"/>
    <property type="evidence" value="ECO:0007669"/>
    <property type="project" value="UniProtKB-ARBA"/>
</dbReference>
<feature type="disulfide bond" evidence="15">
    <location>
        <begin position="703"/>
        <end position="712"/>
    </location>
</feature>
<evidence type="ECO:0000256" key="18">
    <source>
        <dbReference type="SAM" id="MobiDB-lite"/>
    </source>
</evidence>
<feature type="domain" description="EGF-like" evidence="20">
    <location>
        <begin position="715"/>
        <end position="751"/>
    </location>
</feature>
<accession>A0A8D3BT83</accession>
<dbReference type="PANTHER" id="PTHR12916:SF12">
    <property type="entry name" value="DELTA-LIKE PROTEIN"/>
    <property type="match status" value="1"/>
</dbReference>
<dbReference type="InterPro" id="IPR001881">
    <property type="entry name" value="EGF-like_Ca-bd_dom"/>
</dbReference>
<evidence type="ECO:0000313" key="22">
    <source>
        <dbReference type="Ensembl" id="ENSSMAP00000038241.1"/>
    </source>
</evidence>
<reference evidence="22" key="1">
    <citation type="submission" date="2023-05" db="EMBL/GenBank/DDBJ databases">
        <title>High-quality long-read genome of Scophthalmus maximus.</title>
        <authorList>
            <person name="Lien S."/>
            <person name="Martinez P."/>
        </authorList>
    </citation>
    <scope>NUCLEOTIDE SEQUENCE [LARGE SCALE GENOMIC DNA]</scope>
</reference>
<keyword evidence="9" id="KW-0106">Calcium</keyword>
<dbReference type="Pfam" id="PF21700">
    <property type="entry name" value="EGF_DL_JAG"/>
    <property type="match status" value="1"/>
</dbReference>
<evidence type="ECO:0000256" key="11">
    <source>
        <dbReference type="ARBA" id="ARBA00022989"/>
    </source>
</evidence>
<dbReference type="GO" id="GO:0005509">
    <property type="term" value="F:calcium ion binding"/>
    <property type="evidence" value="ECO:0007669"/>
    <property type="project" value="InterPro"/>
</dbReference>
<dbReference type="FunFam" id="2.10.25.10:FF:000146">
    <property type="entry name" value="Putative neurogenic locus notch"/>
    <property type="match status" value="1"/>
</dbReference>
<dbReference type="GO" id="GO:0010557">
    <property type="term" value="P:positive regulation of macromolecule biosynthetic process"/>
    <property type="evidence" value="ECO:0007669"/>
    <property type="project" value="UniProtKB-ARBA"/>
</dbReference>
<dbReference type="SUPFAM" id="SSF57184">
    <property type="entry name" value="Growth factor receptor domain"/>
    <property type="match status" value="2"/>
</dbReference>
<dbReference type="GO" id="GO:0048468">
    <property type="term" value="P:cell development"/>
    <property type="evidence" value="ECO:0007669"/>
    <property type="project" value="UniProtKB-ARBA"/>
</dbReference>
<dbReference type="InterPro" id="IPR026219">
    <property type="entry name" value="Jagged/Serrate"/>
</dbReference>
<dbReference type="Pfam" id="PF12661">
    <property type="entry name" value="hEGF"/>
    <property type="match status" value="1"/>
</dbReference>
<dbReference type="Pfam" id="PF25024">
    <property type="entry name" value="EGF_TEN"/>
    <property type="match status" value="1"/>
</dbReference>
<evidence type="ECO:0000256" key="14">
    <source>
        <dbReference type="ARBA" id="ARBA00023180"/>
    </source>
</evidence>
<dbReference type="GO" id="GO:0042127">
    <property type="term" value="P:regulation of cell population proliferation"/>
    <property type="evidence" value="ECO:0007669"/>
    <property type="project" value="UniProtKB-ARBA"/>
</dbReference>
<comment type="caution">
    <text evidence="15">Lacks conserved residue(s) required for the propagation of feature annotation.</text>
</comment>
<feature type="domain" description="EGF-like" evidence="20">
    <location>
        <begin position="524"/>
        <end position="560"/>
    </location>
</feature>
<dbReference type="FunFam" id="2.10.25.10:FF:000229">
    <property type="entry name" value="Delta-like protein"/>
    <property type="match status" value="1"/>
</dbReference>
<keyword evidence="13 15" id="KW-1015">Disulfide bond</keyword>
<dbReference type="GO" id="GO:0031017">
    <property type="term" value="P:exocrine pancreas development"/>
    <property type="evidence" value="ECO:0007669"/>
    <property type="project" value="UniProtKB-ARBA"/>
</dbReference>
<feature type="disulfide bond" evidence="16">
    <location>
        <begin position="187"/>
        <end position="199"/>
    </location>
</feature>
<feature type="domain" description="EGF-like" evidence="20">
    <location>
        <begin position="638"/>
        <end position="674"/>
    </location>
</feature>